<keyword evidence="1" id="KW-0472">Membrane</keyword>
<feature type="transmembrane region" description="Helical" evidence="1">
    <location>
        <begin position="125"/>
        <end position="148"/>
    </location>
</feature>
<feature type="transmembrane region" description="Helical" evidence="1">
    <location>
        <begin position="160"/>
        <end position="179"/>
    </location>
</feature>
<proteinExistence type="predicted"/>
<organism evidence="2">
    <name type="scientific">bioreactor metagenome</name>
    <dbReference type="NCBI Taxonomy" id="1076179"/>
    <lineage>
        <taxon>unclassified sequences</taxon>
        <taxon>metagenomes</taxon>
        <taxon>ecological metagenomes</taxon>
    </lineage>
</organism>
<dbReference type="EMBL" id="VSSQ01004230">
    <property type="protein sequence ID" value="MPM24297.1"/>
    <property type="molecule type" value="Genomic_DNA"/>
</dbReference>
<accession>A0A644Y7Z8</accession>
<feature type="transmembrane region" description="Helical" evidence="1">
    <location>
        <begin position="246"/>
        <end position="263"/>
    </location>
</feature>
<comment type="caution">
    <text evidence="2">The sequence shown here is derived from an EMBL/GenBank/DDBJ whole genome shotgun (WGS) entry which is preliminary data.</text>
</comment>
<feature type="transmembrane region" description="Helical" evidence="1">
    <location>
        <begin position="191"/>
        <end position="209"/>
    </location>
</feature>
<evidence type="ECO:0000313" key="2">
    <source>
        <dbReference type="EMBL" id="MPM24297.1"/>
    </source>
</evidence>
<protein>
    <submittedName>
        <fullName evidence="2">Uncharacterized protein</fullName>
    </submittedName>
</protein>
<keyword evidence="1" id="KW-1133">Transmembrane helix</keyword>
<sequence length="281" mass="29289">MRKALLLPGFAAAVGAAGFLVRRWQLATAFEPETGLPIPGATSGWLLLALTLLTGGVLLAFSAGLRGSCSGGYARAFSAEGNAPYAGAVIAAALLAGVSGVLQLLELPVVIAQLTLTETGSRALMAAVPRVLLALLSLVASGCLMRTAKHNYRAEGRGTRAVWLLGPPFCCCLWLVAVYQVRAADPVLADYAYQIFAIIAALLALYSMAGFSFEKPKPARTVFFSLAGAYLSIIALADSLSLSFRLLYAFAAVYLLASAAVLLDNAEHPHSPEGGTAPYEP</sequence>
<dbReference type="AlphaFoldDB" id="A0A644Y7Z8"/>
<keyword evidence="1" id="KW-0812">Transmembrane</keyword>
<feature type="transmembrane region" description="Helical" evidence="1">
    <location>
        <begin position="221"/>
        <end position="240"/>
    </location>
</feature>
<feature type="transmembrane region" description="Helical" evidence="1">
    <location>
        <begin position="85"/>
        <end position="105"/>
    </location>
</feature>
<evidence type="ECO:0000256" key="1">
    <source>
        <dbReference type="SAM" id="Phobius"/>
    </source>
</evidence>
<name>A0A644Y7Z8_9ZZZZ</name>
<feature type="transmembrane region" description="Helical" evidence="1">
    <location>
        <begin position="45"/>
        <end position="65"/>
    </location>
</feature>
<reference evidence="2" key="1">
    <citation type="submission" date="2019-08" db="EMBL/GenBank/DDBJ databases">
        <authorList>
            <person name="Kucharzyk K."/>
            <person name="Murdoch R.W."/>
            <person name="Higgins S."/>
            <person name="Loffler F."/>
        </authorList>
    </citation>
    <scope>NUCLEOTIDE SEQUENCE</scope>
</reference>
<gene>
    <name evidence="2" type="ORF">SDC9_70778</name>
</gene>